<evidence type="ECO:0000313" key="1">
    <source>
        <dbReference type="EMBL" id="DAF54771.1"/>
    </source>
</evidence>
<reference evidence="1" key="1">
    <citation type="journal article" date="2021" name="Proc. Natl. Acad. Sci. U.S.A.">
        <title>A Catalog of Tens of Thousands of Viruses from Human Metagenomes Reveals Hidden Associations with Chronic Diseases.</title>
        <authorList>
            <person name="Tisza M.J."/>
            <person name="Buck C.B."/>
        </authorList>
    </citation>
    <scope>NUCLEOTIDE SEQUENCE</scope>
    <source>
        <strain evidence="1">CtqPo10</strain>
    </source>
</reference>
<organism evidence="1">
    <name type="scientific">Siphoviridae sp. ctqPo10</name>
    <dbReference type="NCBI Taxonomy" id="2827948"/>
    <lineage>
        <taxon>Viruses</taxon>
        <taxon>Duplodnaviria</taxon>
        <taxon>Heunggongvirae</taxon>
        <taxon>Uroviricota</taxon>
        <taxon>Caudoviricetes</taxon>
    </lineage>
</organism>
<accession>A0A8S5SVH7</accession>
<protein>
    <recommendedName>
        <fullName evidence="2">DUF262 domain-containing protein</fullName>
    </recommendedName>
</protein>
<evidence type="ECO:0008006" key="2">
    <source>
        <dbReference type="Google" id="ProtNLM"/>
    </source>
</evidence>
<dbReference type="EMBL" id="BK032682">
    <property type="protein sequence ID" value="DAF54771.1"/>
    <property type="molecule type" value="Genomic_DNA"/>
</dbReference>
<name>A0A8S5SVH7_9CAUD</name>
<sequence>MHYKDILESYYKVNEDKPEESAKKLHNVVDKILKQFGGITDIDRDECYSIANLEITKYIKSQLDKGIEDFDEDKFNGFIYFAISRKVKMHITRKNRQKRCKIVTKIEDGKEIKEYIYPTSLDNLMSDDGKTKMIDIIPSDFDIESSIDAGELLNLGENVVKYIASLGCIERKIADLIMQGCNSTEIKSILKLSDKEYNTYLSDMKEYEKRQLLKTEECENANIEEELPMETKTTTSERTKSTSYSIESLSKQLRQHRLRDNHPLQRTSGQWSLLTKSELISDILQGNSLLQIVISEEIKAGIIMHWLIDGKQRSTNLKDYLEDGFAISKNVQRYMIEYQSDKTDEYGNVILNEDGFPIPESKTFDIRGKKFSQLPEELQDKFRDYQVPVMLNLNCTKKDIAYDIARFNRCRPMNVSQSGWLGLEESYAEYVDKILKMDFFKVDCDKSSYSNTNIKNGSLRRIIIEAIMTSKYLSHFDKDFGKMCAYLTENANESIFIDFYLTLEKLSNVLRGDTSDIFNNKNSFLWFALFDKFLEYNIEDDKFNGFIQEFKETLHNKEIDGITYDCLNGQKGTKDRSSVTKRFNHLLTLMKEYLHIEDSVEEITEESEPETVENDLFDTEVVEESPEKPIIAEVTEYSAIGNVEIEHVEGEVVDNDTLDFVKECVDKNVTDIDVSYYEDDLNTITKDVQSKLLDDVNRKSLIAVIAYAYMQDENYEEWFENYFKRVDTYDIDQKKNYLNMRNDLITFNKGAVA</sequence>
<proteinExistence type="predicted"/>